<name>A0A0F8Y021_9ZZZZ</name>
<proteinExistence type="predicted"/>
<feature type="non-terminal residue" evidence="2">
    <location>
        <position position="1"/>
    </location>
</feature>
<dbReference type="EMBL" id="LAZR01056191">
    <property type="protein sequence ID" value="KKK74712.1"/>
    <property type="molecule type" value="Genomic_DNA"/>
</dbReference>
<dbReference type="AlphaFoldDB" id="A0A0F8Y021"/>
<protein>
    <submittedName>
        <fullName evidence="2">Uncharacterized protein</fullName>
    </submittedName>
</protein>
<gene>
    <name evidence="2" type="ORF">LCGC14_2881030</name>
</gene>
<accession>A0A0F8Y021</accession>
<reference evidence="2" key="1">
    <citation type="journal article" date="2015" name="Nature">
        <title>Complex archaea that bridge the gap between prokaryotes and eukaryotes.</title>
        <authorList>
            <person name="Spang A."/>
            <person name="Saw J.H."/>
            <person name="Jorgensen S.L."/>
            <person name="Zaremba-Niedzwiedzka K."/>
            <person name="Martijn J."/>
            <person name="Lind A.E."/>
            <person name="van Eijk R."/>
            <person name="Schleper C."/>
            <person name="Guy L."/>
            <person name="Ettema T.J."/>
        </authorList>
    </citation>
    <scope>NUCLEOTIDE SEQUENCE</scope>
</reference>
<evidence type="ECO:0000256" key="1">
    <source>
        <dbReference type="ARBA" id="ARBA00022729"/>
    </source>
</evidence>
<dbReference type="InterPro" id="IPR014755">
    <property type="entry name" value="Cu-Rt/internalin_Ig-like"/>
</dbReference>
<sequence length="390" mass="39544">LGGVTDIVGNAEIAASIASSAVTKESTAPAVVDDWALDMDAGTMTINFNELMDTSQDVDETKITLQETNDTDVGTAIRTLTDSTSAWSDGNTLLVTLSTADKDAILADTGLGVSTVTSYLEIVAASNIQDLVGNALDLTNVTDGASIAASTFTGDSTPPTFTVVATSVHDGGDTIELTFNEAMNVTTITDTLLQADTNITLDYSDNAGDTNAANIVVANATVAWTGNTVATITLDEATDGAYIPDGKYIGVTLASVTDNAGNAEAGSEIYSAQVTKESTAPTYTVAGTSVHAGGDTVVLTFDEVMATATLSNSTGITSITGSASGAFTLANDAGSWNAARTVYTVTLDEATDGDYIQNGETVTVVLGGVTDIVGNAEIAASIASSAVTKE</sequence>
<organism evidence="2">
    <name type="scientific">marine sediment metagenome</name>
    <dbReference type="NCBI Taxonomy" id="412755"/>
    <lineage>
        <taxon>unclassified sequences</taxon>
        <taxon>metagenomes</taxon>
        <taxon>ecological metagenomes</taxon>
    </lineage>
</organism>
<dbReference type="Gene3D" id="2.60.40.1220">
    <property type="match status" value="2"/>
</dbReference>
<evidence type="ECO:0000313" key="2">
    <source>
        <dbReference type="EMBL" id="KKK74712.1"/>
    </source>
</evidence>
<comment type="caution">
    <text evidence="2">The sequence shown here is derived from an EMBL/GenBank/DDBJ whole genome shotgun (WGS) entry which is preliminary data.</text>
</comment>
<feature type="non-terminal residue" evidence="2">
    <location>
        <position position="390"/>
    </location>
</feature>
<keyword evidence="1" id="KW-0732">Signal</keyword>